<dbReference type="EMBL" id="GL833157">
    <property type="protein sequence ID" value="EGB04026.1"/>
    <property type="molecule type" value="Genomic_DNA"/>
</dbReference>
<gene>
    <name evidence="6" type="ORF">AURANDRAFT_3714</name>
</gene>
<dbReference type="PROSITE" id="PS00108">
    <property type="entry name" value="PROTEIN_KINASE_ST"/>
    <property type="match status" value="1"/>
</dbReference>
<dbReference type="Pfam" id="PF00069">
    <property type="entry name" value="Pkinase"/>
    <property type="match status" value="1"/>
</dbReference>
<evidence type="ECO:0000256" key="1">
    <source>
        <dbReference type="ARBA" id="ARBA00022741"/>
    </source>
</evidence>
<dbReference type="Gene3D" id="3.30.200.20">
    <property type="entry name" value="Phosphorylase Kinase, domain 1"/>
    <property type="match status" value="1"/>
</dbReference>
<proteinExistence type="inferred from homology"/>
<feature type="non-terminal residue" evidence="6">
    <location>
        <position position="1"/>
    </location>
</feature>
<dbReference type="PROSITE" id="PS00107">
    <property type="entry name" value="PROTEIN_KINASE_ATP"/>
    <property type="match status" value="1"/>
</dbReference>
<feature type="binding site" evidence="3">
    <location>
        <position position="44"/>
    </location>
    <ligand>
        <name>ATP</name>
        <dbReference type="ChEBI" id="CHEBI:30616"/>
    </ligand>
</feature>
<dbReference type="Gene3D" id="1.10.510.10">
    <property type="entry name" value="Transferase(Phosphotransferase) domain 1"/>
    <property type="match status" value="1"/>
</dbReference>
<evidence type="ECO:0000259" key="5">
    <source>
        <dbReference type="PROSITE" id="PS50011"/>
    </source>
</evidence>
<feature type="domain" description="Protein kinase" evidence="5">
    <location>
        <begin position="17"/>
        <end position="282"/>
    </location>
</feature>
<dbReference type="KEGG" id="aaf:AURANDRAFT_3714"/>
<keyword evidence="4" id="KW-0418">Kinase</keyword>
<dbReference type="SMART" id="SM00220">
    <property type="entry name" value="S_TKc"/>
    <property type="match status" value="1"/>
</dbReference>
<evidence type="ECO:0000256" key="4">
    <source>
        <dbReference type="RuleBase" id="RU000304"/>
    </source>
</evidence>
<evidence type="ECO:0000313" key="6">
    <source>
        <dbReference type="EMBL" id="EGB04026.1"/>
    </source>
</evidence>
<accession>F0YLK1</accession>
<dbReference type="InParanoid" id="F0YLK1"/>
<dbReference type="RefSeq" id="XP_009041251.1">
    <property type="nucleotide sequence ID" value="XM_009043003.1"/>
</dbReference>
<organism evidence="7">
    <name type="scientific">Aureococcus anophagefferens</name>
    <name type="common">Harmful bloom alga</name>
    <dbReference type="NCBI Taxonomy" id="44056"/>
    <lineage>
        <taxon>Eukaryota</taxon>
        <taxon>Sar</taxon>
        <taxon>Stramenopiles</taxon>
        <taxon>Ochrophyta</taxon>
        <taxon>Pelagophyceae</taxon>
        <taxon>Pelagomonadales</taxon>
        <taxon>Pelagomonadaceae</taxon>
        <taxon>Aureococcus</taxon>
    </lineage>
</organism>
<dbReference type="InterPro" id="IPR008271">
    <property type="entry name" value="Ser/Thr_kinase_AS"/>
</dbReference>
<dbReference type="GeneID" id="20221772"/>
<dbReference type="eggNOG" id="KOG1187">
    <property type="taxonomic scope" value="Eukaryota"/>
</dbReference>
<dbReference type="OMA" id="YICPAFA"/>
<reference evidence="6 7" key="1">
    <citation type="journal article" date="2011" name="Proc. Natl. Acad. Sci. U.S.A.">
        <title>Niche of harmful alga Aureococcus anophagefferens revealed through ecogenomics.</title>
        <authorList>
            <person name="Gobler C.J."/>
            <person name="Berry D.L."/>
            <person name="Dyhrman S.T."/>
            <person name="Wilhelm S.W."/>
            <person name="Salamov A."/>
            <person name="Lobanov A.V."/>
            <person name="Zhang Y."/>
            <person name="Collier J.L."/>
            <person name="Wurch L.L."/>
            <person name="Kustka A.B."/>
            <person name="Dill B.D."/>
            <person name="Shah M."/>
            <person name="VerBerkmoes N.C."/>
            <person name="Kuo A."/>
            <person name="Terry A."/>
            <person name="Pangilinan J."/>
            <person name="Lindquist E.A."/>
            <person name="Lucas S."/>
            <person name="Paulsen I.T."/>
            <person name="Hattenrath-Lehmann T.K."/>
            <person name="Talmage S.C."/>
            <person name="Walker E.A."/>
            <person name="Koch F."/>
            <person name="Burson A.M."/>
            <person name="Marcoval M.A."/>
            <person name="Tang Y.Z."/>
            <person name="Lecleir G.R."/>
            <person name="Coyne K.J."/>
            <person name="Berg G.M."/>
            <person name="Bertrand E.M."/>
            <person name="Saito M.A."/>
            <person name="Gladyshev V.N."/>
            <person name="Grigoriev I.V."/>
        </authorList>
    </citation>
    <scope>NUCLEOTIDE SEQUENCE [LARGE SCALE GENOMIC DNA]</scope>
    <source>
        <strain evidence="7">CCMP 1984</strain>
    </source>
</reference>
<dbReference type="PROSITE" id="PS50011">
    <property type="entry name" value="PROTEIN_KINASE_DOM"/>
    <property type="match status" value="1"/>
</dbReference>
<keyword evidence="4" id="KW-0723">Serine/threonine-protein kinase</keyword>
<keyword evidence="7" id="KW-1185">Reference proteome</keyword>
<dbReference type="GO" id="GO:0004674">
    <property type="term" value="F:protein serine/threonine kinase activity"/>
    <property type="evidence" value="ECO:0007669"/>
    <property type="project" value="UniProtKB-KW"/>
</dbReference>
<evidence type="ECO:0000256" key="2">
    <source>
        <dbReference type="ARBA" id="ARBA00022840"/>
    </source>
</evidence>
<keyword evidence="4" id="KW-0808">Transferase</keyword>
<dbReference type="GO" id="GO:0005886">
    <property type="term" value="C:plasma membrane"/>
    <property type="evidence" value="ECO:0007669"/>
    <property type="project" value="TreeGrafter"/>
</dbReference>
<dbReference type="AlphaFoldDB" id="F0YLK1"/>
<sequence>GVVEYAVDELAAATDQWAAARRLGGGGFGDVFRGALRGGDVAIKRVHAQSLQGLREFEAEIRALGKLRDPSLVRLLGHGRRGAGDFCLVYELCDGGTLEDRLADKRNPLDWSGRVAAVRDAIRGLYYLHTQGDGEKCFIHGDVKTANILLTSAGGAKLADFGLVRELAKGATHVGTTSLTGSWGYICPAFARTGRVAPSTDVFAFGVVLLEVLTGLPAIDGDRAGAKDLVSHAGPGAAATMARLDAAVAAAPTARTAADLAWRCLEDDPAKRPSSEDVHDAIEEL</sequence>
<dbReference type="GO" id="GO:0005524">
    <property type="term" value="F:ATP binding"/>
    <property type="evidence" value="ECO:0007669"/>
    <property type="project" value="UniProtKB-UniRule"/>
</dbReference>
<dbReference type="Proteomes" id="UP000002729">
    <property type="component" value="Unassembled WGS sequence"/>
</dbReference>
<dbReference type="InterPro" id="IPR000719">
    <property type="entry name" value="Prot_kinase_dom"/>
</dbReference>
<name>F0YLK1_AURAN</name>
<dbReference type="OrthoDB" id="206587at2759"/>
<comment type="similarity">
    <text evidence="4">Belongs to the protein kinase superfamily.</text>
</comment>
<keyword evidence="2 3" id="KW-0067">ATP-binding</keyword>
<dbReference type="PANTHER" id="PTHR27001">
    <property type="entry name" value="OS01G0253100 PROTEIN"/>
    <property type="match status" value="1"/>
</dbReference>
<dbReference type="InterPro" id="IPR011009">
    <property type="entry name" value="Kinase-like_dom_sf"/>
</dbReference>
<keyword evidence="1 3" id="KW-0547">Nucleotide-binding</keyword>
<dbReference type="PIRSF" id="PIRSF000654">
    <property type="entry name" value="Integrin-linked_kinase"/>
    <property type="match status" value="1"/>
</dbReference>
<evidence type="ECO:0000313" key="7">
    <source>
        <dbReference type="Proteomes" id="UP000002729"/>
    </source>
</evidence>
<protein>
    <recommendedName>
        <fullName evidence="5">Protein kinase domain-containing protein</fullName>
    </recommendedName>
</protein>
<dbReference type="SUPFAM" id="SSF56112">
    <property type="entry name" value="Protein kinase-like (PK-like)"/>
    <property type="match status" value="1"/>
</dbReference>
<evidence type="ECO:0000256" key="3">
    <source>
        <dbReference type="PROSITE-ProRule" id="PRU10141"/>
    </source>
</evidence>
<dbReference type="InterPro" id="IPR017441">
    <property type="entry name" value="Protein_kinase_ATP_BS"/>
</dbReference>
<feature type="non-terminal residue" evidence="6">
    <location>
        <position position="285"/>
    </location>
</feature>
<dbReference type="PANTHER" id="PTHR27001:SF931">
    <property type="entry name" value="OS11G0664100 PROTEIN"/>
    <property type="match status" value="1"/>
</dbReference>